<dbReference type="SUPFAM" id="SSF55874">
    <property type="entry name" value="ATPase domain of HSP90 chaperone/DNA topoisomerase II/histidine kinase"/>
    <property type="match status" value="1"/>
</dbReference>
<dbReference type="Gene3D" id="3.30.565.10">
    <property type="entry name" value="Histidine kinase-like ATPase, C-terminal domain"/>
    <property type="match status" value="1"/>
</dbReference>
<name>A0A7X1WDX5_9PSED</name>
<evidence type="ECO:0000313" key="1">
    <source>
        <dbReference type="EMBL" id="MQT49977.1"/>
    </source>
</evidence>
<organism evidence="1 2">
    <name type="scientific">Pseudomonas helleri</name>
    <dbReference type="NCBI Taxonomy" id="1608996"/>
    <lineage>
        <taxon>Bacteria</taxon>
        <taxon>Pseudomonadati</taxon>
        <taxon>Pseudomonadota</taxon>
        <taxon>Gammaproteobacteria</taxon>
        <taxon>Pseudomonadales</taxon>
        <taxon>Pseudomonadaceae</taxon>
        <taxon>Pseudomonas</taxon>
    </lineage>
</organism>
<comment type="caution">
    <text evidence="1">The sequence shown here is derived from an EMBL/GenBank/DDBJ whole genome shotgun (WGS) entry which is preliminary data.</text>
</comment>
<sequence>MRLPFELDPQIIHHIIYSQAGSIGKALIELLMNSVDASASAVHFSLSRTGFTCSDDGQGFASREDVVRYFGRFGTPHNEGDATYGRFRLGRGQIMAHAATVWRSNTWMMTVDTRAMGYHYDLDDLQDASPGCSISGDWYEVLSDAELMSAIQEVRDLVRYTPVSVELNGQRITRDPRTERWDAEDECAWYRVKADGAVSIYNLGVLVRHDPAHMWGAGGLIVSKKAIGLNVSRTEILRKTCPVWKAIARQFGQMADQIASRLDDHRKTEARREKSARALLSGDANIVQIYSREEVVTLLPGKRHVSLEDFLRKCRYSHNKRQGGRFAVVDNAFEVPKGEAIAREGIAVIIHPATLDRFGCYSAQDFVDCIVRIHANLKQDVELNGIQYWLNGLFVPDLLAFSTLRDAFIERTRILTEKNALDRETRRAWTALRWCLHHYAALCTSGRPAYGGQAREGKSLHILLGQSNIAEAWTDGSSYIAIDVTLVKRLKSSPLRTAAYIFTLIEHEVAHEGDSLDCGHDEAFYQRFHDLVLQHSELRQRYMHMWLMKYTTSMEGDGKRARGEAWRERYLVGRAGNGREKRGLPATIEDVTHDPVVVGEIPGENMAFIDYQNTLLVGADTGPAPPDWADVLSRAEADQKLIEAQHRVDTAQRVAAQKYDEEEATYWAEIEAYEKAQTEAEEAARRRFATLFNVQIEEVHPDALCYLLREDLSDDQLHALWAAKPWEADDQEGSAYYEFEDGDLDEADGHTGRHRAFPGDSTAHFSEDLQALIRPGETEWTLERNAAAAGFFRVGDYLKWRERSDA</sequence>
<protein>
    <submittedName>
        <fullName evidence="1">ATP-binding protein</fullName>
    </submittedName>
</protein>
<dbReference type="Proteomes" id="UP000441404">
    <property type="component" value="Unassembled WGS sequence"/>
</dbReference>
<dbReference type="InterPro" id="IPR036890">
    <property type="entry name" value="HATPase_C_sf"/>
</dbReference>
<proteinExistence type="predicted"/>
<dbReference type="GO" id="GO:0005524">
    <property type="term" value="F:ATP binding"/>
    <property type="evidence" value="ECO:0007669"/>
    <property type="project" value="UniProtKB-KW"/>
</dbReference>
<reference evidence="1 2" key="1">
    <citation type="submission" date="2019-10" db="EMBL/GenBank/DDBJ databases">
        <title>Evaluation of single-gene subtyping targets for Pseudomonas.</title>
        <authorList>
            <person name="Reichler S.J."/>
            <person name="Orsi R.H."/>
            <person name="Wiedmann M."/>
            <person name="Martin N.H."/>
            <person name="Murphy S.I."/>
        </authorList>
    </citation>
    <scope>NUCLEOTIDE SEQUENCE [LARGE SCALE GENOMIC DNA]</scope>
    <source>
        <strain evidence="1 2">FSL R10-3257</strain>
    </source>
</reference>
<evidence type="ECO:0000313" key="2">
    <source>
        <dbReference type="Proteomes" id="UP000441404"/>
    </source>
</evidence>
<keyword evidence="1" id="KW-0067">ATP-binding</keyword>
<gene>
    <name evidence="1" type="ORF">GHO40_25140</name>
</gene>
<accession>A0A7X1WDX5</accession>
<dbReference type="Pfam" id="PF13589">
    <property type="entry name" value="HATPase_c_3"/>
    <property type="match status" value="1"/>
</dbReference>
<dbReference type="EMBL" id="WIWJ01000079">
    <property type="protein sequence ID" value="MQT49977.1"/>
    <property type="molecule type" value="Genomic_DNA"/>
</dbReference>
<dbReference type="RefSeq" id="WP_153430049.1">
    <property type="nucleotide sequence ID" value="NZ_WIWJ01000079.1"/>
</dbReference>
<keyword evidence="1" id="KW-0547">Nucleotide-binding</keyword>
<dbReference type="AlphaFoldDB" id="A0A7X1WDX5"/>